<organism evidence="1 2">
    <name type="scientific">Artomyces pyxidatus</name>
    <dbReference type="NCBI Taxonomy" id="48021"/>
    <lineage>
        <taxon>Eukaryota</taxon>
        <taxon>Fungi</taxon>
        <taxon>Dikarya</taxon>
        <taxon>Basidiomycota</taxon>
        <taxon>Agaricomycotina</taxon>
        <taxon>Agaricomycetes</taxon>
        <taxon>Russulales</taxon>
        <taxon>Auriscalpiaceae</taxon>
        <taxon>Artomyces</taxon>
    </lineage>
</organism>
<reference evidence="1" key="1">
    <citation type="submission" date="2021-03" db="EMBL/GenBank/DDBJ databases">
        <authorList>
            <consortium name="DOE Joint Genome Institute"/>
            <person name="Ahrendt S."/>
            <person name="Looney B.P."/>
            <person name="Miyauchi S."/>
            <person name="Morin E."/>
            <person name="Drula E."/>
            <person name="Courty P.E."/>
            <person name="Chicoki N."/>
            <person name="Fauchery L."/>
            <person name="Kohler A."/>
            <person name="Kuo A."/>
            <person name="Labutti K."/>
            <person name="Pangilinan J."/>
            <person name="Lipzen A."/>
            <person name="Riley R."/>
            <person name="Andreopoulos W."/>
            <person name="He G."/>
            <person name="Johnson J."/>
            <person name="Barry K.W."/>
            <person name="Grigoriev I.V."/>
            <person name="Nagy L."/>
            <person name="Hibbett D."/>
            <person name="Henrissat B."/>
            <person name="Matheny P.B."/>
            <person name="Labbe J."/>
            <person name="Martin F."/>
        </authorList>
    </citation>
    <scope>NUCLEOTIDE SEQUENCE</scope>
    <source>
        <strain evidence="1">HHB10654</strain>
    </source>
</reference>
<sequence>MHHRTSAWLDTSVLLIGATGQAGRPLLRELLASSHFSRVGEAGRRITPEDELPEGKRDKLEQKVIDFENIEQAGLKEDKWDVVIITLGASVKGAGGPVNFEKIDREYVIKAANAAKTDGEQRLIYLSSNIPSIKPTASDLYSRSKGLTEQALAEIGYSDTIIFRPGLLRNVKRTEFRPLEVLAGPVSTVLSYFSQNLEITVEKLAKSMRLAGELGSARLPVIAGAKQANWGGRPFTEIGNKGCLLLAKEDM</sequence>
<gene>
    <name evidence="1" type="ORF">BV25DRAFT_1186169</name>
</gene>
<comment type="caution">
    <text evidence="1">The sequence shown here is derived from an EMBL/GenBank/DDBJ whole genome shotgun (WGS) entry which is preliminary data.</text>
</comment>
<evidence type="ECO:0000313" key="1">
    <source>
        <dbReference type="EMBL" id="KAI0058883.1"/>
    </source>
</evidence>
<name>A0ACB8SSP3_9AGAM</name>
<reference evidence="1" key="2">
    <citation type="journal article" date="2022" name="New Phytol.">
        <title>Evolutionary transition to the ectomycorrhizal habit in the genomes of a hyperdiverse lineage of mushroom-forming fungi.</title>
        <authorList>
            <person name="Looney B."/>
            <person name="Miyauchi S."/>
            <person name="Morin E."/>
            <person name="Drula E."/>
            <person name="Courty P.E."/>
            <person name="Kohler A."/>
            <person name="Kuo A."/>
            <person name="LaButti K."/>
            <person name="Pangilinan J."/>
            <person name="Lipzen A."/>
            <person name="Riley R."/>
            <person name="Andreopoulos W."/>
            <person name="He G."/>
            <person name="Johnson J."/>
            <person name="Nolan M."/>
            <person name="Tritt A."/>
            <person name="Barry K.W."/>
            <person name="Grigoriev I.V."/>
            <person name="Nagy L.G."/>
            <person name="Hibbett D."/>
            <person name="Henrissat B."/>
            <person name="Matheny P.B."/>
            <person name="Labbe J."/>
            <person name="Martin F.M."/>
        </authorList>
    </citation>
    <scope>NUCLEOTIDE SEQUENCE</scope>
    <source>
        <strain evidence="1">HHB10654</strain>
    </source>
</reference>
<dbReference type="EMBL" id="MU277231">
    <property type="protein sequence ID" value="KAI0058883.1"/>
    <property type="molecule type" value="Genomic_DNA"/>
</dbReference>
<dbReference type="Proteomes" id="UP000814140">
    <property type="component" value="Unassembled WGS sequence"/>
</dbReference>
<protein>
    <submittedName>
        <fullName evidence="1">Uncharacterized protein</fullName>
    </submittedName>
</protein>
<keyword evidence="2" id="KW-1185">Reference proteome</keyword>
<evidence type="ECO:0000313" key="2">
    <source>
        <dbReference type="Proteomes" id="UP000814140"/>
    </source>
</evidence>
<proteinExistence type="predicted"/>
<accession>A0ACB8SSP3</accession>